<dbReference type="EMBL" id="JACCBG010000001">
    <property type="protein sequence ID" value="NYD39932.1"/>
    <property type="molecule type" value="Genomic_DNA"/>
</dbReference>
<protein>
    <submittedName>
        <fullName evidence="2">Uncharacterized protein</fullName>
    </submittedName>
</protein>
<evidence type="ECO:0000313" key="1">
    <source>
        <dbReference type="EMBL" id="NYD39932.1"/>
    </source>
</evidence>
<evidence type="ECO:0000313" key="2">
    <source>
        <dbReference type="EMBL" id="NYD43964.1"/>
    </source>
</evidence>
<evidence type="ECO:0000313" key="3">
    <source>
        <dbReference type="Proteomes" id="UP000535511"/>
    </source>
</evidence>
<organism evidence="2 3">
    <name type="scientific">Nocardioides panaciterrulae</name>
    <dbReference type="NCBI Taxonomy" id="661492"/>
    <lineage>
        <taxon>Bacteria</taxon>
        <taxon>Bacillati</taxon>
        <taxon>Actinomycetota</taxon>
        <taxon>Actinomycetes</taxon>
        <taxon>Propionibacteriales</taxon>
        <taxon>Nocardioidaceae</taxon>
        <taxon>Nocardioides</taxon>
    </lineage>
</organism>
<dbReference type="RefSeq" id="WP_179661885.1">
    <property type="nucleotide sequence ID" value="NZ_JACCBG010000001.1"/>
</dbReference>
<dbReference type="AlphaFoldDB" id="A0A7Y9EA80"/>
<name>A0A7Y9EA80_9ACTN</name>
<dbReference type="Proteomes" id="UP000535511">
    <property type="component" value="Unassembled WGS sequence"/>
</dbReference>
<dbReference type="EMBL" id="JACCBG010000001">
    <property type="protein sequence ID" value="NYD43964.1"/>
    <property type="molecule type" value="Genomic_DNA"/>
</dbReference>
<proteinExistence type="predicted"/>
<comment type="caution">
    <text evidence="2">The sequence shown here is derived from an EMBL/GenBank/DDBJ whole genome shotgun (WGS) entry which is preliminary data.</text>
</comment>
<reference evidence="2 3" key="1">
    <citation type="submission" date="2020-07" db="EMBL/GenBank/DDBJ databases">
        <title>Sequencing the genomes of 1000 actinobacteria strains.</title>
        <authorList>
            <person name="Klenk H.-P."/>
        </authorList>
    </citation>
    <scope>NUCLEOTIDE SEQUENCE [LARGE SCALE GENOMIC DNA]</scope>
    <source>
        <strain evidence="2 3">DSM 21350</strain>
    </source>
</reference>
<sequence length="73" mass="8073">MSAPRKFEARYPGRCPACHEPIDVGDDPVMEDHRAVHFECAGDQPRPQLVPREICPRCFTEKSVSGACACDDA</sequence>
<keyword evidence="3" id="KW-1185">Reference proteome</keyword>
<accession>A0A7Y9EA80</accession>
<gene>
    <name evidence="1" type="ORF">BJZ21_000015</name>
    <name evidence="2" type="ORF">BJZ21_004047</name>
</gene>